<dbReference type="Pfam" id="PF06200">
    <property type="entry name" value="tify"/>
    <property type="match status" value="1"/>
</dbReference>
<comment type="subcellular location">
    <subcellularLocation>
        <location evidence="2">Nucleus</location>
    </subcellularLocation>
</comment>
<organism evidence="5 6">
    <name type="scientific">Lactuca virosa</name>
    <dbReference type="NCBI Taxonomy" id="75947"/>
    <lineage>
        <taxon>Eukaryota</taxon>
        <taxon>Viridiplantae</taxon>
        <taxon>Streptophyta</taxon>
        <taxon>Embryophyta</taxon>
        <taxon>Tracheophyta</taxon>
        <taxon>Spermatophyta</taxon>
        <taxon>Magnoliopsida</taxon>
        <taxon>eudicotyledons</taxon>
        <taxon>Gunneridae</taxon>
        <taxon>Pentapetalae</taxon>
        <taxon>asterids</taxon>
        <taxon>campanulids</taxon>
        <taxon>Asterales</taxon>
        <taxon>Asteraceae</taxon>
        <taxon>Cichorioideae</taxon>
        <taxon>Cichorieae</taxon>
        <taxon>Lactucinae</taxon>
        <taxon>Lactuca</taxon>
    </lineage>
</organism>
<evidence type="ECO:0000256" key="2">
    <source>
        <dbReference type="RuleBase" id="RU369065"/>
    </source>
</evidence>
<evidence type="ECO:0000256" key="1">
    <source>
        <dbReference type="ARBA" id="ARBA00008614"/>
    </source>
</evidence>
<protein>
    <recommendedName>
        <fullName evidence="2">Protein TIFY</fullName>
    </recommendedName>
    <alternativeName>
        <fullName evidence="2">Jasmonate ZIM domain-containing protein</fullName>
    </alternativeName>
</protein>
<dbReference type="GO" id="GO:0005634">
    <property type="term" value="C:nucleus"/>
    <property type="evidence" value="ECO:0007669"/>
    <property type="project" value="UniProtKB-SubCell"/>
</dbReference>
<dbReference type="PANTHER" id="PTHR33077:SF66">
    <property type="entry name" value="PROTEIN TIFY"/>
    <property type="match status" value="1"/>
</dbReference>
<dbReference type="EMBL" id="CAKMRJ010002223">
    <property type="protein sequence ID" value="CAH1425407.1"/>
    <property type="molecule type" value="Genomic_DNA"/>
</dbReference>
<keyword evidence="6" id="KW-1185">Reference proteome</keyword>
<comment type="function">
    <text evidence="2">Repressor of jasmonate responses.</text>
</comment>
<dbReference type="Pfam" id="PF09425">
    <property type="entry name" value="Jas_motif"/>
    <property type="match status" value="1"/>
</dbReference>
<dbReference type="GO" id="GO:0031347">
    <property type="term" value="P:regulation of defense response"/>
    <property type="evidence" value="ECO:0007669"/>
    <property type="project" value="UniProtKB-UniRule"/>
</dbReference>
<dbReference type="GO" id="GO:2000022">
    <property type="term" value="P:regulation of jasmonic acid mediated signaling pathway"/>
    <property type="evidence" value="ECO:0007669"/>
    <property type="project" value="UniProtKB-UniRule"/>
</dbReference>
<sequence length="228" mass="25118">MSTAKNYFSGNGKLPVEKSSFAKTCNRLSLFLKEKGNLTDLGINGNFDVIGKPERSSEATAMTTVDLLSKMESPIEKSTKTEESMNHLPQYISLDTFLNKTDSSKPIESRTEQMTIFYKGQVLVFDGVSADKARDLMLAATSVSASHNNQIHNRLQLASTSDSFGSEHVLQGLQENGSELPIARRVSLHKFLEKRKDRATGRAPYQLHNPSSTAAATASSNRKFDLNL</sequence>
<accession>A0AAU9MFY2</accession>
<dbReference type="InterPro" id="IPR018467">
    <property type="entry name" value="CCT_CS"/>
</dbReference>
<feature type="region of interest" description="Disordered" evidence="3">
    <location>
        <begin position="199"/>
        <end position="228"/>
    </location>
</feature>
<evidence type="ECO:0000313" key="6">
    <source>
        <dbReference type="Proteomes" id="UP001157418"/>
    </source>
</evidence>
<evidence type="ECO:0000259" key="4">
    <source>
        <dbReference type="PROSITE" id="PS51320"/>
    </source>
</evidence>
<proteinExistence type="inferred from homology"/>
<dbReference type="InterPro" id="IPR040390">
    <property type="entry name" value="TIFY/JAZ"/>
</dbReference>
<keyword evidence="2" id="KW-0539">Nucleus</keyword>
<dbReference type="GO" id="GO:0009611">
    <property type="term" value="P:response to wounding"/>
    <property type="evidence" value="ECO:0007669"/>
    <property type="project" value="UniProtKB-UniRule"/>
</dbReference>
<evidence type="ECO:0000256" key="3">
    <source>
        <dbReference type="SAM" id="MobiDB-lite"/>
    </source>
</evidence>
<gene>
    <name evidence="5" type="ORF">LVIROSA_LOCUS12553</name>
</gene>
<comment type="similarity">
    <text evidence="1 2">Belongs to the TIFY/JAZ family.</text>
</comment>
<comment type="domain">
    <text evidence="2">The jas domain is required for interaction with COI1.</text>
</comment>
<dbReference type="PANTHER" id="PTHR33077">
    <property type="entry name" value="PROTEIN TIFY 4A-RELATED-RELATED"/>
    <property type="match status" value="1"/>
</dbReference>
<reference evidence="5 6" key="1">
    <citation type="submission" date="2022-01" db="EMBL/GenBank/DDBJ databases">
        <authorList>
            <person name="Xiong W."/>
            <person name="Schranz E."/>
        </authorList>
    </citation>
    <scope>NUCLEOTIDE SEQUENCE [LARGE SCALE GENOMIC DNA]</scope>
</reference>
<feature type="domain" description="Tify" evidence="4">
    <location>
        <begin position="107"/>
        <end position="142"/>
    </location>
</feature>
<comment type="caution">
    <text evidence="5">The sequence shown here is derived from an EMBL/GenBank/DDBJ whole genome shotgun (WGS) entry which is preliminary data.</text>
</comment>
<keyword evidence="2" id="KW-1184">Jasmonic acid signaling pathway</keyword>
<dbReference type="Proteomes" id="UP001157418">
    <property type="component" value="Unassembled WGS sequence"/>
</dbReference>
<dbReference type="SMART" id="SM00979">
    <property type="entry name" value="TIFY"/>
    <property type="match status" value="1"/>
</dbReference>
<dbReference type="AlphaFoldDB" id="A0AAU9MFY2"/>
<name>A0AAU9MFY2_9ASTR</name>
<dbReference type="InterPro" id="IPR010399">
    <property type="entry name" value="Tify_dom"/>
</dbReference>
<dbReference type="PROSITE" id="PS51320">
    <property type="entry name" value="TIFY"/>
    <property type="match status" value="1"/>
</dbReference>
<feature type="compositionally biased region" description="Low complexity" evidence="3">
    <location>
        <begin position="211"/>
        <end position="220"/>
    </location>
</feature>
<evidence type="ECO:0000313" key="5">
    <source>
        <dbReference type="EMBL" id="CAH1425407.1"/>
    </source>
</evidence>